<dbReference type="Pfam" id="PF02110">
    <property type="entry name" value="HK"/>
    <property type="match status" value="1"/>
</dbReference>
<dbReference type="GO" id="GO:0000287">
    <property type="term" value="F:magnesium ion binding"/>
    <property type="evidence" value="ECO:0007669"/>
    <property type="project" value="UniProtKB-UniRule"/>
</dbReference>
<dbReference type="KEGG" id="mlut:JET14_14605"/>
<dbReference type="NCBIfam" id="TIGR00694">
    <property type="entry name" value="thiM"/>
    <property type="match status" value="1"/>
</dbReference>
<keyword evidence="6 11" id="KW-0547">Nucleotide-binding</keyword>
<reference evidence="12 13" key="1">
    <citation type="submission" date="2020-12" db="EMBL/GenBank/DDBJ databases">
        <authorList>
            <person name="Zheng R.K."/>
            <person name="Sun C.M."/>
        </authorList>
    </citation>
    <scope>NUCLEOTIDE SEQUENCE [LARGE SCALE GENOMIC DNA]</scope>
    <source>
        <strain evidence="12 13">ZRK001</strain>
    </source>
</reference>
<keyword evidence="8 11" id="KW-0067">ATP-binding</keyword>
<evidence type="ECO:0000256" key="6">
    <source>
        <dbReference type="ARBA" id="ARBA00022741"/>
    </source>
</evidence>
<dbReference type="InterPro" id="IPR029056">
    <property type="entry name" value="Ribokinase-like"/>
</dbReference>
<name>A0A7T7KKC6_9HYPH</name>
<feature type="binding site" evidence="11">
    <location>
        <position position="118"/>
    </location>
    <ligand>
        <name>ATP</name>
        <dbReference type="ChEBI" id="CHEBI:30616"/>
    </ligand>
</feature>
<evidence type="ECO:0000256" key="3">
    <source>
        <dbReference type="ARBA" id="ARBA00004868"/>
    </source>
</evidence>
<dbReference type="CDD" id="cd01170">
    <property type="entry name" value="THZ_kinase"/>
    <property type="match status" value="1"/>
</dbReference>
<evidence type="ECO:0000256" key="10">
    <source>
        <dbReference type="ARBA" id="ARBA00022977"/>
    </source>
</evidence>
<dbReference type="EC" id="2.7.1.50" evidence="11"/>
<evidence type="ECO:0000256" key="8">
    <source>
        <dbReference type="ARBA" id="ARBA00022840"/>
    </source>
</evidence>
<dbReference type="GO" id="GO:0009229">
    <property type="term" value="P:thiamine diphosphate biosynthetic process"/>
    <property type="evidence" value="ECO:0007669"/>
    <property type="project" value="UniProtKB-UniRule"/>
</dbReference>
<dbReference type="GO" id="GO:0004417">
    <property type="term" value="F:hydroxyethylthiazole kinase activity"/>
    <property type="evidence" value="ECO:0007669"/>
    <property type="project" value="UniProtKB-UniRule"/>
</dbReference>
<comment type="cofactor">
    <cofactor evidence="2 11">
        <name>Mg(2+)</name>
        <dbReference type="ChEBI" id="CHEBI:18420"/>
    </cofactor>
</comment>
<evidence type="ECO:0000256" key="11">
    <source>
        <dbReference type="HAMAP-Rule" id="MF_00228"/>
    </source>
</evidence>
<comment type="pathway">
    <text evidence="3 11">Cofactor biosynthesis; thiamine diphosphate biosynthesis; 4-methyl-5-(2-phosphoethyl)-thiazole from 5-(2-hydroxyethyl)-4-methylthiazole: step 1/1.</text>
</comment>
<sequence length="264" mass="26592">MTDADILLSEMREKAPLVHCITNHVAMNIAANVLLAAGASPAMVLAEEEAGEFAGLADALTINIGTLTSARLASMKAAIAGARDGGKPWVFDPVAHFATDYRRKAARAILDLGPAVLRGNASEILAFSGAAAHGKGVDAGDGVLAAEETARRLAAEGNMVVAVTGETDFVTDGRRAARVAGGSPLMPKVTALGCALTCLVGAFVGTRPADPFSATIAAFALYAVAGGKAHGMAQGPGTFAVQFLDALAATGPAELKAGARVTLL</sequence>
<proteinExistence type="inferred from homology"/>
<dbReference type="EMBL" id="CP066786">
    <property type="protein sequence ID" value="QQM29537.1"/>
    <property type="molecule type" value="Genomic_DNA"/>
</dbReference>
<dbReference type="GO" id="GO:0009228">
    <property type="term" value="P:thiamine biosynthetic process"/>
    <property type="evidence" value="ECO:0007669"/>
    <property type="project" value="UniProtKB-KW"/>
</dbReference>
<evidence type="ECO:0000256" key="1">
    <source>
        <dbReference type="ARBA" id="ARBA00001771"/>
    </source>
</evidence>
<keyword evidence="9 11" id="KW-0460">Magnesium</keyword>
<evidence type="ECO:0000256" key="4">
    <source>
        <dbReference type="ARBA" id="ARBA00022679"/>
    </source>
</evidence>
<comment type="similarity">
    <text evidence="11">Belongs to the Thz kinase family.</text>
</comment>
<keyword evidence="10 11" id="KW-0784">Thiamine biosynthesis</keyword>
<evidence type="ECO:0000256" key="7">
    <source>
        <dbReference type="ARBA" id="ARBA00022777"/>
    </source>
</evidence>
<dbReference type="SUPFAM" id="SSF53613">
    <property type="entry name" value="Ribokinase-like"/>
    <property type="match status" value="1"/>
</dbReference>
<dbReference type="Gene3D" id="3.40.1190.20">
    <property type="match status" value="1"/>
</dbReference>
<keyword evidence="7 11" id="KW-0418">Kinase</keyword>
<dbReference type="HAMAP" id="MF_00228">
    <property type="entry name" value="Thz_kinase"/>
    <property type="match status" value="1"/>
</dbReference>
<protein>
    <recommendedName>
        <fullName evidence="11">Hydroxyethylthiazole kinase</fullName>
        <ecNumber evidence="11">2.7.1.50</ecNumber>
    </recommendedName>
    <alternativeName>
        <fullName evidence="11">4-methyl-5-beta-hydroxyethylthiazole kinase</fullName>
        <shortName evidence="11">TH kinase</shortName>
        <shortName evidence="11">Thz kinase</shortName>
    </alternativeName>
</protein>
<comment type="catalytic activity">
    <reaction evidence="1 11">
        <text>5-(2-hydroxyethyl)-4-methylthiazole + ATP = 4-methyl-5-(2-phosphooxyethyl)-thiazole + ADP + H(+)</text>
        <dbReference type="Rhea" id="RHEA:24212"/>
        <dbReference type="ChEBI" id="CHEBI:15378"/>
        <dbReference type="ChEBI" id="CHEBI:17957"/>
        <dbReference type="ChEBI" id="CHEBI:30616"/>
        <dbReference type="ChEBI" id="CHEBI:58296"/>
        <dbReference type="ChEBI" id="CHEBI:456216"/>
        <dbReference type="EC" id="2.7.1.50"/>
    </reaction>
</comment>
<dbReference type="NCBIfam" id="NF006830">
    <property type="entry name" value="PRK09355.1"/>
    <property type="match status" value="1"/>
</dbReference>
<feature type="binding site" evidence="11">
    <location>
        <position position="164"/>
    </location>
    <ligand>
        <name>ATP</name>
        <dbReference type="ChEBI" id="CHEBI:30616"/>
    </ligand>
</feature>
<dbReference type="RefSeq" id="WP_200334475.1">
    <property type="nucleotide sequence ID" value="NZ_CP066786.1"/>
</dbReference>
<dbReference type="AlphaFoldDB" id="A0A7T7KKC6"/>
<evidence type="ECO:0000313" key="12">
    <source>
        <dbReference type="EMBL" id="QQM29537.1"/>
    </source>
</evidence>
<feature type="binding site" evidence="11">
    <location>
        <position position="191"/>
    </location>
    <ligand>
        <name>substrate</name>
    </ligand>
</feature>
<dbReference type="PRINTS" id="PR01099">
    <property type="entry name" value="HYETHTZKNASE"/>
</dbReference>
<dbReference type="GO" id="GO:0005524">
    <property type="term" value="F:ATP binding"/>
    <property type="evidence" value="ECO:0007669"/>
    <property type="project" value="UniProtKB-UniRule"/>
</dbReference>
<organism evidence="12 13">
    <name type="scientific">Martelella lutilitoris</name>
    <dbReference type="NCBI Taxonomy" id="2583532"/>
    <lineage>
        <taxon>Bacteria</taxon>
        <taxon>Pseudomonadati</taxon>
        <taxon>Pseudomonadota</taxon>
        <taxon>Alphaproteobacteria</taxon>
        <taxon>Hyphomicrobiales</taxon>
        <taxon>Aurantimonadaceae</taxon>
        <taxon>Martelella</taxon>
    </lineage>
</organism>
<evidence type="ECO:0000313" key="13">
    <source>
        <dbReference type="Proteomes" id="UP000596083"/>
    </source>
</evidence>
<feature type="binding site" evidence="11">
    <location>
        <position position="43"/>
    </location>
    <ligand>
        <name>substrate</name>
    </ligand>
</feature>
<comment type="function">
    <text evidence="11">Catalyzes the phosphorylation of the hydroxyl group of 4-methyl-5-beta-hydroxyethylthiazole (THZ).</text>
</comment>
<gene>
    <name evidence="11 12" type="primary">thiM</name>
    <name evidence="12" type="ORF">JET14_14605</name>
</gene>
<dbReference type="Proteomes" id="UP000596083">
    <property type="component" value="Chromosome"/>
</dbReference>
<evidence type="ECO:0000256" key="2">
    <source>
        <dbReference type="ARBA" id="ARBA00001946"/>
    </source>
</evidence>
<keyword evidence="4 11" id="KW-0808">Transferase</keyword>
<evidence type="ECO:0000256" key="5">
    <source>
        <dbReference type="ARBA" id="ARBA00022723"/>
    </source>
</evidence>
<dbReference type="PIRSF" id="PIRSF000513">
    <property type="entry name" value="Thz_kinase"/>
    <property type="match status" value="1"/>
</dbReference>
<evidence type="ECO:0000256" key="9">
    <source>
        <dbReference type="ARBA" id="ARBA00022842"/>
    </source>
</evidence>
<accession>A0A7T7KKC6</accession>
<keyword evidence="5 11" id="KW-0479">Metal-binding</keyword>
<dbReference type="UniPathway" id="UPA00060">
    <property type="reaction ID" value="UER00139"/>
</dbReference>
<dbReference type="InterPro" id="IPR000417">
    <property type="entry name" value="Hyethyz_kinase"/>
</dbReference>